<dbReference type="AlphaFoldDB" id="A0A0K0XV03"/>
<dbReference type="InterPro" id="IPR001375">
    <property type="entry name" value="Peptidase_S9_cat"/>
</dbReference>
<dbReference type="GO" id="GO:0006508">
    <property type="term" value="P:proteolysis"/>
    <property type="evidence" value="ECO:0007669"/>
    <property type="project" value="InterPro"/>
</dbReference>
<proteinExistence type="predicted"/>
<dbReference type="InterPro" id="IPR029058">
    <property type="entry name" value="AB_hydrolase_fold"/>
</dbReference>
<reference evidence="1 2" key="1">
    <citation type="submission" date="2015-07" db="EMBL/GenBank/DDBJ databases">
        <authorList>
            <person name="Noorani M."/>
        </authorList>
    </citation>
    <scope>NUCLEOTIDE SEQUENCE [LARGE SCALE GENOMIC DNA]</scope>
    <source>
        <strain evidence="1 2">KCTC 42284</strain>
    </source>
</reference>
<dbReference type="KEGG" id="wma:WM2015_1121"/>
<dbReference type="Pfam" id="PF00326">
    <property type="entry name" value="Peptidase_S9"/>
    <property type="match status" value="1"/>
</dbReference>
<protein>
    <submittedName>
        <fullName evidence="1">Prolyl oligopeptidase family protein</fullName>
    </submittedName>
</protein>
<dbReference type="Pfam" id="PF02897">
    <property type="entry name" value="Peptidase_S9_N"/>
    <property type="match status" value="1"/>
</dbReference>
<keyword evidence="2" id="KW-1185">Reference proteome</keyword>
<dbReference type="STRING" id="1579979.WM2015_1121"/>
<dbReference type="RefSeq" id="WP_049725132.1">
    <property type="nucleotide sequence ID" value="NZ_CP012154.1"/>
</dbReference>
<dbReference type="PANTHER" id="PTHR42776">
    <property type="entry name" value="SERINE PEPTIDASE S9 FAMILY MEMBER"/>
    <property type="match status" value="1"/>
</dbReference>
<dbReference type="InterPro" id="IPR011042">
    <property type="entry name" value="6-blade_b-propeller_TolB-like"/>
</dbReference>
<dbReference type="InterPro" id="IPR023302">
    <property type="entry name" value="Pept_S9A_N"/>
</dbReference>
<dbReference type="Gene3D" id="2.120.10.30">
    <property type="entry name" value="TolB, C-terminal domain"/>
    <property type="match status" value="2"/>
</dbReference>
<dbReference type="Proteomes" id="UP000066624">
    <property type="component" value="Chromosome"/>
</dbReference>
<dbReference type="SUPFAM" id="SSF82171">
    <property type="entry name" value="DPP6 N-terminal domain-like"/>
    <property type="match status" value="1"/>
</dbReference>
<dbReference type="PANTHER" id="PTHR42776:SF27">
    <property type="entry name" value="DIPEPTIDYL PEPTIDASE FAMILY MEMBER 6"/>
    <property type="match status" value="1"/>
</dbReference>
<dbReference type="GO" id="GO:0004252">
    <property type="term" value="F:serine-type endopeptidase activity"/>
    <property type="evidence" value="ECO:0007669"/>
    <property type="project" value="InterPro"/>
</dbReference>
<evidence type="ECO:0000313" key="2">
    <source>
        <dbReference type="Proteomes" id="UP000066624"/>
    </source>
</evidence>
<accession>A0A0K0XV03</accession>
<dbReference type="Gene3D" id="3.40.50.1820">
    <property type="entry name" value="alpha/beta hydrolase"/>
    <property type="match status" value="1"/>
</dbReference>
<dbReference type="SUPFAM" id="SSF53474">
    <property type="entry name" value="alpha/beta-Hydrolases"/>
    <property type="match status" value="1"/>
</dbReference>
<name>A0A0K0XV03_9GAMM</name>
<dbReference type="EMBL" id="CP012154">
    <property type="protein sequence ID" value="AKS41495.1"/>
    <property type="molecule type" value="Genomic_DNA"/>
</dbReference>
<gene>
    <name evidence="1" type="ORF">WM2015_1121</name>
</gene>
<sequence>MLRVLPSLLLLSILLAVLPLQADDHVERRTANSGNVVMEGVPEIPADIGEQLRRYQNVRSAGLVDWSADGRSIFISTRFAEVNQFHRVDQPGGTRHQLTWFEEPVGAATRRPGHDTLAFLMDQGGNEFSQIFLFHPATGEHEMISDGESRNGGLEWSKDGRYLAFQSTRRNGRSNDLWLIDFEADREARMILESPDGSWWGPAEFSPDGERLLVQQYVSANDSRIHLLDLASGELSRLAGDEAAPSRNLAAGFDAQGDGIYLMSDVGSEFARLTHMDLASGERRVLSGDIEWSISGLEMAPDGASAAVVSNEGGISRMYRLDTASGELSPIENLPIGLIGGLSFSPEGDRLGLVLNNPRSPSDVHVMDWNSGALTRWTYSEVGGLDTERFALPELIEFPSFDEVDGQPRRIPAFVYKPEGEGPHPVVIQIHGGPEGQSRPSFSSTYPMWMDRLGVAVISPNVRGSSGYGKSYLQLDNGFLREDSVRDIGALLDWIAEQPDLDENRVAVFGGSYGGYMVLASAVHYSDRLRAAVDVVGISNFVTFLENTQDYRRDLRRVEYGDERDPEMRAHLEAISPLNHVDRMDVPMFVIQGQNDPRVPVTEAEQIVAALREQGSSVWYMNALNEGHGFRRKENRDLYSEAVVLFFETYLLRD</sequence>
<evidence type="ECO:0000313" key="1">
    <source>
        <dbReference type="EMBL" id="AKS41495.1"/>
    </source>
</evidence>
<dbReference type="PATRIC" id="fig|1579979.3.peg.1146"/>
<organism evidence="1 2">
    <name type="scientific">Wenzhouxiangella marina</name>
    <dbReference type="NCBI Taxonomy" id="1579979"/>
    <lineage>
        <taxon>Bacteria</taxon>
        <taxon>Pseudomonadati</taxon>
        <taxon>Pseudomonadota</taxon>
        <taxon>Gammaproteobacteria</taxon>
        <taxon>Chromatiales</taxon>
        <taxon>Wenzhouxiangellaceae</taxon>
        <taxon>Wenzhouxiangella</taxon>
    </lineage>
</organism>